<evidence type="ECO:0000313" key="1">
    <source>
        <dbReference type="EMBL" id="PYC64865.1"/>
    </source>
</evidence>
<dbReference type="InterPro" id="IPR036689">
    <property type="entry name" value="ESAT-6-like_sf"/>
</dbReference>
<dbReference type="InterPro" id="IPR010310">
    <property type="entry name" value="T7SS_ESAT-6-like"/>
</dbReference>
<dbReference type="Proteomes" id="UP000248333">
    <property type="component" value="Unassembled WGS sequence"/>
</dbReference>
<comment type="caution">
    <text evidence="1">The sequence shown here is derived from an EMBL/GenBank/DDBJ whole genome shotgun (WGS) entry which is preliminary data.</text>
</comment>
<sequence>MANYSVRTSSMDDGATSLQSITEKLAASLEQLEQRASVFKNANSGLAIDGYDQAQQLWSQGMTEMQNALRGHASNLVKINNNYIDTDQRGAGLFQR</sequence>
<dbReference type="AlphaFoldDB" id="A0A318ND04"/>
<dbReference type="EMBL" id="PYBV01000047">
    <property type="protein sequence ID" value="PYC64865.1"/>
    <property type="molecule type" value="Genomic_DNA"/>
</dbReference>
<dbReference type="Gene3D" id="1.10.287.1060">
    <property type="entry name" value="ESAT-6-like"/>
    <property type="match status" value="1"/>
</dbReference>
<evidence type="ECO:0008006" key="3">
    <source>
        <dbReference type="Google" id="ProtNLM"/>
    </source>
</evidence>
<dbReference type="Pfam" id="PF06013">
    <property type="entry name" value="WXG100"/>
    <property type="match status" value="1"/>
</dbReference>
<protein>
    <recommendedName>
        <fullName evidence="3">WXG100 family type VII secretion target</fullName>
    </recommendedName>
</protein>
<gene>
    <name evidence="1" type="ORF">C7C45_29235</name>
</gene>
<organism evidence="1 2">
    <name type="scientific">Micromonospora arborensis</name>
    <dbReference type="NCBI Taxonomy" id="2116518"/>
    <lineage>
        <taxon>Bacteria</taxon>
        <taxon>Bacillati</taxon>
        <taxon>Actinomycetota</taxon>
        <taxon>Actinomycetes</taxon>
        <taxon>Micromonosporales</taxon>
        <taxon>Micromonosporaceae</taxon>
        <taxon>Micromonospora</taxon>
    </lineage>
</organism>
<name>A0A318ND04_9ACTN</name>
<dbReference type="SUPFAM" id="SSF140453">
    <property type="entry name" value="EsxAB dimer-like"/>
    <property type="match status" value="1"/>
</dbReference>
<accession>A0A318ND04</accession>
<reference evidence="1 2" key="1">
    <citation type="submission" date="2018-03" db="EMBL/GenBank/DDBJ databases">
        <title>Bioinformatic expansion and discovery of thiopeptide antibiotics.</title>
        <authorList>
            <person name="Schwalen C.J."/>
            <person name="Hudson G.A."/>
            <person name="Mitchell D.A."/>
        </authorList>
    </citation>
    <scope>NUCLEOTIDE SEQUENCE [LARGE SCALE GENOMIC DNA]</scope>
    <source>
        <strain evidence="1 2">NRRL 8041</strain>
    </source>
</reference>
<proteinExistence type="predicted"/>
<keyword evidence="2" id="KW-1185">Reference proteome</keyword>
<evidence type="ECO:0000313" key="2">
    <source>
        <dbReference type="Proteomes" id="UP000248333"/>
    </source>
</evidence>
<dbReference type="RefSeq" id="WP_110567460.1">
    <property type="nucleotide sequence ID" value="NZ_PYBV01000047.1"/>
</dbReference>
<dbReference type="OrthoDB" id="3785978at2"/>